<dbReference type="Proteomes" id="UP001597299">
    <property type="component" value="Unassembled WGS sequence"/>
</dbReference>
<dbReference type="Gene3D" id="1.10.150.250">
    <property type="entry name" value="Flavinator of succinate dehydrogenase"/>
    <property type="match status" value="1"/>
</dbReference>
<reference evidence="5" key="1">
    <citation type="journal article" date="2019" name="Int. J. Syst. Evol. Microbiol.">
        <title>The Global Catalogue of Microorganisms (GCM) 10K type strain sequencing project: providing services to taxonomists for standard genome sequencing and annotation.</title>
        <authorList>
            <consortium name="The Broad Institute Genomics Platform"/>
            <consortium name="The Broad Institute Genome Sequencing Center for Infectious Disease"/>
            <person name="Wu L."/>
            <person name="Ma J."/>
        </authorList>
    </citation>
    <scope>NUCLEOTIDE SEQUENCE [LARGE SCALE GENOMIC DNA]</scope>
    <source>
        <strain evidence="5">CCM 7435</strain>
    </source>
</reference>
<organism evidence="4 5">
    <name type="scientific">Ancylobacter oerskovii</name>
    <dbReference type="NCBI Taxonomy" id="459519"/>
    <lineage>
        <taxon>Bacteria</taxon>
        <taxon>Pseudomonadati</taxon>
        <taxon>Pseudomonadota</taxon>
        <taxon>Alphaproteobacteria</taxon>
        <taxon>Hyphomicrobiales</taxon>
        <taxon>Xanthobacteraceae</taxon>
        <taxon>Ancylobacter</taxon>
    </lineage>
</organism>
<dbReference type="SUPFAM" id="SSF109910">
    <property type="entry name" value="YgfY-like"/>
    <property type="match status" value="1"/>
</dbReference>
<gene>
    <name evidence="4" type="ORF">ACFSNC_16210</name>
</gene>
<evidence type="ECO:0000313" key="4">
    <source>
        <dbReference type="EMBL" id="MFD2141953.1"/>
    </source>
</evidence>
<dbReference type="Pfam" id="PF03937">
    <property type="entry name" value="Sdh5"/>
    <property type="match status" value="1"/>
</dbReference>
<evidence type="ECO:0000256" key="1">
    <source>
        <dbReference type="ARBA" id="ARBA00008571"/>
    </source>
</evidence>
<keyword evidence="3" id="KW-0143">Chaperone</keyword>
<sequence>MTGTTRSSAGLDPRRRRLLFRAWHRGTREMDLLMGRFADALLPEMSEEEVDAFELLIEIEDPDILYWVNSGNAPAPFDTPMFQRFRRFHLSGEGLPEI</sequence>
<evidence type="ECO:0000256" key="2">
    <source>
        <dbReference type="ARBA" id="ARBA00019418"/>
    </source>
</evidence>
<dbReference type="PANTHER" id="PTHR12469:SF2">
    <property type="entry name" value="SUCCINATE DEHYDROGENASE ASSEMBLY FACTOR 2, MITOCHONDRIAL"/>
    <property type="match status" value="1"/>
</dbReference>
<dbReference type="InterPro" id="IPR005631">
    <property type="entry name" value="SDH"/>
</dbReference>
<name>A0ABW4Z0M8_9HYPH</name>
<evidence type="ECO:0000313" key="5">
    <source>
        <dbReference type="Proteomes" id="UP001597299"/>
    </source>
</evidence>
<protein>
    <recommendedName>
        <fullName evidence="2">FAD assembly factor SdhE</fullName>
    </recommendedName>
</protein>
<dbReference type="EMBL" id="JBHUHD010000001">
    <property type="protein sequence ID" value="MFD2141953.1"/>
    <property type="molecule type" value="Genomic_DNA"/>
</dbReference>
<comment type="caution">
    <text evidence="4">The sequence shown here is derived from an EMBL/GenBank/DDBJ whole genome shotgun (WGS) entry which is preliminary data.</text>
</comment>
<accession>A0ABW4Z0M8</accession>
<dbReference type="RefSeq" id="WP_213351633.1">
    <property type="nucleotide sequence ID" value="NZ_JAHBGB010000006.1"/>
</dbReference>
<dbReference type="InterPro" id="IPR036714">
    <property type="entry name" value="SDH_sf"/>
</dbReference>
<keyword evidence="5" id="KW-1185">Reference proteome</keyword>
<dbReference type="PANTHER" id="PTHR12469">
    <property type="entry name" value="PROTEIN EMI5 HOMOLOG, MITOCHONDRIAL"/>
    <property type="match status" value="1"/>
</dbReference>
<proteinExistence type="inferred from homology"/>
<evidence type="ECO:0000256" key="3">
    <source>
        <dbReference type="ARBA" id="ARBA00023186"/>
    </source>
</evidence>
<comment type="similarity">
    <text evidence="1">Belongs to the SdhE FAD assembly factor family.</text>
</comment>